<accession>A0A918HP01</accession>
<feature type="compositionally biased region" description="Basic and acidic residues" evidence="1">
    <location>
        <begin position="54"/>
        <end position="64"/>
    </location>
</feature>
<evidence type="ECO:0000256" key="1">
    <source>
        <dbReference type="SAM" id="MobiDB-lite"/>
    </source>
</evidence>
<dbReference type="EMBL" id="BMSA01000037">
    <property type="protein sequence ID" value="GGT90053.1"/>
    <property type="molecule type" value="Genomic_DNA"/>
</dbReference>
<dbReference type="AlphaFoldDB" id="A0A918HP01"/>
<reference evidence="2" key="1">
    <citation type="journal article" date="2014" name="Int. J. Syst. Evol. Microbiol.">
        <title>Complete genome sequence of Corynebacterium casei LMG S-19264T (=DSM 44701T), isolated from a smear-ripened cheese.</title>
        <authorList>
            <consortium name="US DOE Joint Genome Institute (JGI-PGF)"/>
            <person name="Walter F."/>
            <person name="Albersmeier A."/>
            <person name="Kalinowski J."/>
            <person name="Ruckert C."/>
        </authorList>
    </citation>
    <scope>NUCLEOTIDE SEQUENCE</scope>
    <source>
        <strain evidence="2">JCM 4125</strain>
    </source>
</reference>
<proteinExistence type="predicted"/>
<feature type="region of interest" description="Disordered" evidence="1">
    <location>
        <begin position="24"/>
        <end position="73"/>
    </location>
</feature>
<gene>
    <name evidence="2" type="ORF">GCM10010226_80260</name>
</gene>
<evidence type="ECO:0000313" key="2">
    <source>
        <dbReference type="EMBL" id="GGT90053.1"/>
    </source>
</evidence>
<evidence type="ECO:0000313" key="3">
    <source>
        <dbReference type="Proteomes" id="UP000646776"/>
    </source>
</evidence>
<sequence length="139" mass="15244">MKIVIRMSHQVIYLAAAPMTHSDCWTSPRRRRKLPAAGAPIAPQPGRVHAALGNERDAERHLGQADELVGDGLGDDVRERVGVLDAAEHVGARRSPPAISPLIATPGQRADRTSAVMILSASAMRSWWVRWETTQTRRV</sequence>
<feature type="compositionally biased region" description="Low complexity" evidence="1">
    <location>
        <begin position="35"/>
        <end position="46"/>
    </location>
</feature>
<comment type="caution">
    <text evidence="2">The sequence shown here is derived from an EMBL/GenBank/DDBJ whole genome shotgun (WGS) entry which is preliminary data.</text>
</comment>
<organism evidence="2 3">
    <name type="scientific">Streptomyces phaeofaciens</name>
    <dbReference type="NCBI Taxonomy" id="68254"/>
    <lineage>
        <taxon>Bacteria</taxon>
        <taxon>Bacillati</taxon>
        <taxon>Actinomycetota</taxon>
        <taxon>Actinomycetes</taxon>
        <taxon>Kitasatosporales</taxon>
        <taxon>Streptomycetaceae</taxon>
        <taxon>Streptomyces</taxon>
    </lineage>
</organism>
<reference evidence="2" key="2">
    <citation type="submission" date="2020-09" db="EMBL/GenBank/DDBJ databases">
        <authorList>
            <person name="Sun Q."/>
            <person name="Ohkuma M."/>
        </authorList>
    </citation>
    <scope>NUCLEOTIDE SEQUENCE</scope>
    <source>
        <strain evidence="2">JCM 4125</strain>
    </source>
</reference>
<protein>
    <submittedName>
        <fullName evidence="2">Uncharacterized protein</fullName>
    </submittedName>
</protein>
<name>A0A918HP01_9ACTN</name>
<keyword evidence="3" id="KW-1185">Reference proteome</keyword>
<dbReference type="Proteomes" id="UP000646776">
    <property type="component" value="Unassembled WGS sequence"/>
</dbReference>